<accession>A0ABW9JEL8</accession>
<gene>
    <name evidence="1" type="ORF">E6A44_019465</name>
</gene>
<dbReference type="Pfam" id="PF05974">
    <property type="entry name" value="DUF892"/>
    <property type="match status" value="1"/>
</dbReference>
<reference evidence="1 2" key="1">
    <citation type="submission" date="2024-12" db="EMBL/GenBank/DDBJ databases">
        <authorList>
            <person name="Hu S."/>
        </authorList>
    </citation>
    <scope>NUCLEOTIDE SEQUENCE [LARGE SCALE GENOMIC DNA]</scope>
    <source>
        <strain evidence="1 2">THG-T11</strain>
    </source>
</reference>
<sequence>MKTNAATYSNLLQRILGELAALEKVSKKAYTQIRKLSYSPELCKALHSEQTGIEDHLGRLKLIKTEIGKTVAKTAAKDIQSVNLSQDGKKGTEKDLWLTAGAQQLIQQKIALYKIAYRISLQLSLPHSPVLLEQTIKENEATSTWLDRIAQRILNGEIIIPEGEFK</sequence>
<evidence type="ECO:0000313" key="1">
    <source>
        <dbReference type="EMBL" id="MFN0257772.1"/>
    </source>
</evidence>
<evidence type="ECO:0000313" key="2">
    <source>
        <dbReference type="Proteomes" id="UP001517247"/>
    </source>
</evidence>
<keyword evidence="2" id="KW-1185">Reference proteome</keyword>
<dbReference type="Proteomes" id="UP001517247">
    <property type="component" value="Unassembled WGS sequence"/>
</dbReference>
<dbReference type="InterPro" id="IPR012347">
    <property type="entry name" value="Ferritin-like"/>
</dbReference>
<name>A0ABW9JEL8_9SPHI</name>
<organism evidence="1 2">
    <name type="scientific">Pedobacter ureilyticus</name>
    <dbReference type="NCBI Taxonomy" id="1393051"/>
    <lineage>
        <taxon>Bacteria</taxon>
        <taxon>Pseudomonadati</taxon>
        <taxon>Bacteroidota</taxon>
        <taxon>Sphingobacteriia</taxon>
        <taxon>Sphingobacteriales</taxon>
        <taxon>Sphingobacteriaceae</taxon>
        <taxon>Pedobacter</taxon>
    </lineage>
</organism>
<protein>
    <submittedName>
        <fullName evidence="1">DUF892 family protein</fullName>
    </submittedName>
</protein>
<dbReference type="EMBL" id="SSHJ02000010">
    <property type="protein sequence ID" value="MFN0257772.1"/>
    <property type="molecule type" value="Genomic_DNA"/>
</dbReference>
<dbReference type="InterPro" id="IPR010287">
    <property type="entry name" value="DUF892_YciF-like"/>
</dbReference>
<dbReference type="RefSeq" id="WP_138724850.1">
    <property type="nucleotide sequence ID" value="NZ_SSHJ02000010.1"/>
</dbReference>
<dbReference type="InterPro" id="IPR009078">
    <property type="entry name" value="Ferritin-like_SF"/>
</dbReference>
<dbReference type="SUPFAM" id="SSF47240">
    <property type="entry name" value="Ferritin-like"/>
    <property type="match status" value="1"/>
</dbReference>
<comment type="caution">
    <text evidence="1">The sequence shown here is derived from an EMBL/GenBank/DDBJ whole genome shotgun (WGS) entry which is preliminary data.</text>
</comment>
<dbReference type="Gene3D" id="1.20.1260.10">
    <property type="match status" value="1"/>
</dbReference>
<proteinExistence type="predicted"/>